<gene>
    <name evidence="1" type="ORF">BP6252_01854</name>
</gene>
<proteinExistence type="predicted"/>
<name>A0A3D8SDT2_9HELO</name>
<protein>
    <submittedName>
        <fullName evidence="1">Uncharacterized protein</fullName>
    </submittedName>
</protein>
<dbReference type="OrthoDB" id="10414923at2759"/>
<organism evidence="1 2">
    <name type="scientific">Coleophoma cylindrospora</name>
    <dbReference type="NCBI Taxonomy" id="1849047"/>
    <lineage>
        <taxon>Eukaryota</taxon>
        <taxon>Fungi</taxon>
        <taxon>Dikarya</taxon>
        <taxon>Ascomycota</taxon>
        <taxon>Pezizomycotina</taxon>
        <taxon>Leotiomycetes</taxon>
        <taxon>Helotiales</taxon>
        <taxon>Dermateaceae</taxon>
        <taxon>Coleophoma</taxon>
    </lineage>
</organism>
<dbReference type="AlphaFoldDB" id="A0A3D8SDT2"/>
<evidence type="ECO:0000313" key="2">
    <source>
        <dbReference type="Proteomes" id="UP000256645"/>
    </source>
</evidence>
<comment type="caution">
    <text evidence="1">The sequence shown here is derived from an EMBL/GenBank/DDBJ whole genome shotgun (WGS) entry which is preliminary data.</text>
</comment>
<reference evidence="1 2" key="1">
    <citation type="journal article" date="2018" name="IMA Fungus">
        <title>IMA Genome-F 9: Draft genome sequence of Annulohypoxylon stygium, Aspergillus mulundensis, Berkeleyomyces basicola (syn. Thielaviopsis basicola), Ceratocystis smalleyi, two Cercospora beticola strains, Coleophoma cylindrospora, Fusarium fracticaudum, Phialophora cf. hyalina, and Morchella septimelata.</title>
        <authorList>
            <person name="Wingfield B.D."/>
            <person name="Bills G.F."/>
            <person name="Dong Y."/>
            <person name="Huang W."/>
            <person name="Nel W.J."/>
            <person name="Swalarsk-Parry B.S."/>
            <person name="Vaghefi N."/>
            <person name="Wilken P.M."/>
            <person name="An Z."/>
            <person name="de Beer Z.W."/>
            <person name="De Vos L."/>
            <person name="Chen L."/>
            <person name="Duong T.A."/>
            <person name="Gao Y."/>
            <person name="Hammerbacher A."/>
            <person name="Kikkert J.R."/>
            <person name="Li Y."/>
            <person name="Li H."/>
            <person name="Li K."/>
            <person name="Li Q."/>
            <person name="Liu X."/>
            <person name="Ma X."/>
            <person name="Naidoo K."/>
            <person name="Pethybridge S.J."/>
            <person name="Sun J."/>
            <person name="Steenkamp E.T."/>
            <person name="van der Nest M.A."/>
            <person name="van Wyk S."/>
            <person name="Wingfield M.J."/>
            <person name="Xiong C."/>
            <person name="Yue Q."/>
            <person name="Zhang X."/>
        </authorList>
    </citation>
    <scope>NUCLEOTIDE SEQUENCE [LARGE SCALE GENOMIC DNA]</scope>
    <source>
        <strain evidence="1 2">BP6252</strain>
    </source>
</reference>
<dbReference type="EMBL" id="PDLM01000002">
    <property type="protein sequence ID" value="RDW84264.1"/>
    <property type="molecule type" value="Genomic_DNA"/>
</dbReference>
<accession>A0A3D8SDT2</accession>
<sequence>MARVRLPLQPINHNHVAPFHQRRGALGNGRAVRDIGKAADAVPEIHERLARGEELAMLDQQRGDLHAITRLNGELLRLLERVPAELGQVPAAGRQAAEDEVREGPRDLGQGALGAVDVDVLLHEGAHGPAAQVIEAEVGVGVGVGDQQGVDAAELVRREPAQRGGIEGLAAVDEEVLVVDAEHAAGVEARVLRERRRAGLAGGRFGREAPDHGDAATCA</sequence>
<dbReference type="Proteomes" id="UP000256645">
    <property type="component" value="Unassembled WGS sequence"/>
</dbReference>
<evidence type="ECO:0000313" key="1">
    <source>
        <dbReference type="EMBL" id="RDW84264.1"/>
    </source>
</evidence>
<keyword evidence="2" id="KW-1185">Reference proteome</keyword>